<feature type="compositionally biased region" description="Basic and acidic residues" evidence="5">
    <location>
        <begin position="337"/>
        <end position="367"/>
    </location>
</feature>
<evidence type="ECO:0000256" key="3">
    <source>
        <dbReference type="PROSITE-ProRule" id="PRU00176"/>
    </source>
</evidence>
<feature type="region of interest" description="Disordered" evidence="5">
    <location>
        <begin position="307"/>
        <end position="367"/>
    </location>
</feature>
<feature type="compositionally biased region" description="Gly residues" evidence="5">
    <location>
        <begin position="580"/>
        <end position="600"/>
    </location>
</feature>
<evidence type="ECO:0000259" key="6">
    <source>
        <dbReference type="PROSITE" id="PS50102"/>
    </source>
</evidence>
<organism evidence="8 9">
    <name type="scientific">Ascosphaera apis ARSEF 7405</name>
    <dbReference type="NCBI Taxonomy" id="392613"/>
    <lineage>
        <taxon>Eukaryota</taxon>
        <taxon>Fungi</taxon>
        <taxon>Dikarya</taxon>
        <taxon>Ascomycota</taxon>
        <taxon>Pezizomycotina</taxon>
        <taxon>Eurotiomycetes</taxon>
        <taxon>Eurotiomycetidae</taxon>
        <taxon>Onygenales</taxon>
        <taxon>Ascosphaeraceae</taxon>
        <taxon>Ascosphaera</taxon>
    </lineage>
</organism>
<keyword evidence="4" id="KW-0862">Zinc</keyword>
<feature type="region of interest" description="Disordered" evidence="5">
    <location>
        <begin position="94"/>
        <end position="229"/>
    </location>
</feature>
<feature type="domain" description="C3H1-type" evidence="7">
    <location>
        <begin position="276"/>
        <end position="303"/>
    </location>
</feature>
<comment type="function">
    <text evidence="2">May be involved in the turnover of nuclear polyadenylated (pA+) RNA.</text>
</comment>
<dbReference type="VEuPathDB" id="FungiDB:AAP_00009"/>
<dbReference type="GO" id="GO:0003723">
    <property type="term" value="F:RNA binding"/>
    <property type="evidence" value="ECO:0007669"/>
    <property type="project" value="UniProtKB-UniRule"/>
</dbReference>
<dbReference type="EMBL" id="AZGZ01000001">
    <property type="protein sequence ID" value="KZZ97748.1"/>
    <property type="molecule type" value="Genomic_DNA"/>
</dbReference>
<evidence type="ECO:0000313" key="9">
    <source>
        <dbReference type="Proteomes" id="UP000242877"/>
    </source>
</evidence>
<dbReference type="InterPro" id="IPR035979">
    <property type="entry name" value="RBD_domain_sf"/>
</dbReference>
<dbReference type="InterPro" id="IPR002483">
    <property type="entry name" value="PWI_dom"/>
</dbReference>
<feature type="compositionally biased region" description="Low complexity" evidence="5">
    <location>
        <begin position="708"/>
        <end position="720"/>
    </location>
</feature>
<feature type="compositionally biased region" description="Polar residues" evidence="5">
    <location>
        <begin position="131"/>
        <end position="151"/>
    </location>
</feature>
<evidence type="ECO:0000256" key="2">
    <source>
        <dbReference type="ARBA" id="ARBA00043866"/>
    </source>
</evidence>
<dbReference type="Gene3D" id="3.30.70.330">
    <property type="match status" value="1"/>
</dbReference>
<feature type="compositionally biased region" description="Low complexity" evidence="5">
    <location>
        <begin position="181"/>
        <end position="192"/>
    </location>
</feature>
<feature type="compositionally biased region" description="Low complexity" evidence="5">
    <location>
        <begin position="110"/>
        <end position="127"/>
    </location>
</feature>
<dbReference type="Gene3D" id="1.20.1390.10">
    <property type="entry name" value="PWI domain"/>
    <property type="match status" value="1"/>
</dbReference>
<feature type="compositionally biased region" description="Basic and acidic residues" evidence="5">
    <location>
        <begin position="156"/>
        <end position="179"/>
    </location>
</feature>
<evidence type="ECO:0000259" key="7">
    <source>
        <dbReference type="PROSITE" id="PS50103"/>
    </source>
</evidence>
<proteinExistence type="predicted"/>
<keyword evidence="1 3" id="KW-0694">RNA-binding</keyword>
<dbReference type="PROSITE" id="PS50103">
    <property type="entry name" value="ZF_C3H1"/>
    <property type="match status" value="1"/>
</dbReference>
<dbReference type="FunFam" id="1.20.1390.10:FF:000007">
    <property type="entry name" value="CCCH zinc finger and RRM domain protein"/>
    <property type="match status" value="1"/>
</dbReference>
<evidence type="ECO:0000256" key="1">
    <source>
        <dbReference type="ARBA" id="ARBA00022884"/>
    </source>
</evidence>
<name>A0A168DHE8_9EURO</name>
<dbReference type="PANTHER" id="PTHR14398:SF0">
    <property type="entry name" value="ZINC FINGER PROTEIN SWM"/>
    <property type="match status" value="1"/>
</dbReference>
<gene>
    <name evidence="8" type="ORF">AAP_00009</name>
</gene>
<dbReference type="PROSITE" id="PS50102">
    <property type="entry name" value="RRM"/>
    <property type="match status" value="1"/>
</dbReference>
<dbReference type="PANTHER" id="PTHR14398">
    <property type="entry name" value="RNA RECOGNITION RRM/RNP DOMAIN"/>
    <property type="match status" value="1"/>
</dbReference>
<reference evidence="8 9" key="1">
    <citation type="journal article" date="2016" name="Genome Biol. Evol.">
        <title>Divergent and convergent evolution of fungal pathogenicity.</title>
        <authorList>
            <person name="Shang Y."/>
            <person name="Xiao G."/>
            <person name="Zheng P."/>
            <person name="Cen K."/>
            <person name="Zhan S."/>
            <person name="Wang C."/>
        </authorList>
    </citation>
    <scope>NUCLEOTIDE SEQUENCE [LARGE SCALE GENOMIC DNA]</scope>
    <source>
        <strain evidence="8 9">ARSEF 7405</strain>
    </source>
</reference>
<accession>A0A168DHE8</accession>
<feature type="compositionally biased region" description="Acidic residues" evidence="5">
    <location>
        <begin position="760"/>
        <end position="769"/>
    </location>
</feature>
<keyword evidence="9" id="KW-1185">Reference proteome</keyword>
<sequence>MQFTEEQSVDVKKWVVQRLEDISDADSDVLADYVLALICSDAPDDEIKRNTVENLEDFLKEHTVGFVDEIFDRYNPKPVPAPVAAAPPVPQPAPVPVPAPAPQSEYTPNAPAIAPSASIPPFGSSAPQAGRSDTQRNGSGSYNNDLNTSPGFQRKRGFEGQHGEGEYDRYHGRGGDRPLKAPRGPRAQQARGAYGGNANGRSGPRFPPNGPQSNLFPQLGQLPPPPGGFPPFDPNDPMSAMLALQAMGFPSGMPPLPGMSPTTPGAPGAPAPAPHKIPQPCRDYETQGFCILGSGCPYQHGADHVVAPTDNEYDPTKSNVVLDRPSHHQRQHPSRGTGREGRGGRGRGRGDGQPRMGRAEFSRIGPNEDRSITTIVVEQIPEDKFNEEAIRGFFSEFGTITEVTLKPQRRLALVKYDTYTSARKAWESPKVIFDNRFVKVYWYRPPVEKDTNMGGTEETPAIDPQEFERQQAEAQKIHEEKMKKREAMEQARAELEKQKEELMKRQAEEKARLLEKLKAKEAGKSVSASPTPNEADTSAPATDANANDQTKALRAQLAALEAEAKSLGIDPNHEDPSFRGRGGFRGGYRGRGAPRGRGGYYSGYDPSFRGGYRGRGGAPRGRGTVLRLDNRPKRVAISGVQFTPEKEEALRFYLMGVGDYDNIEKNSARPDSVIVSFKERYIAEQLYFGTPEIPNVGKVEFSWVAGPSPAATASASGSTAKPITGQKDEGGDTVMGEGNGPTKPEGTETRKEGNPHDVDYDVAEDEWME</sequence>
<evidence type="ECO:0000256" key="4">
    <source>
        <dbReference type="PROSITE-ProRule" id="PRU00723"/>
    </source>
</evidence>
<feature type="domain" description="RRM" evidence="6">
    <location>
        <begin position="373"/>
        <end position="445"/>
    </location>
</feature>
<dbReference type="SMART" id="SM00360">
    <property type="entry name" value="RRM"/>
    <property type="match status" value="1"/>
</dbReference>
<evidence type="ECO:0000313" key="8">
    <source>
        <dbReference type="EMBL" id="KZZ97748.1"/>
    </source>
</evidence>
<keyword evidence="4" id="KW-0479">Metal-binding</keyword>
<feature type="compositionally biased region" description="Polar residues" evidence="5">
    <location>
        <begin position="526"/>
        <end position="545"/>
    </location>
</feature>
<dbReference type="InterPro" id="IPR000571">
    <property type="entry name" value="Znf_CCCH"/>
</dbReference>
<dbReference type="InterPro" id="IPR045137">
    <property type="entry name" value="RBM26/27"/>
</dbReference>
<feature type="region of interest" description="Disordered" evidence="5">
    <location>
        <begin position="708"/>
        <end position="769"/>
    </location>
</feature>
<comment type="caution">
    <text evidence="8">The sequence shown here is derived from an EMBL/GenBank/DDBJ whole genome shotgun (WGS) entry which is preliminary data.</text>
</comment>
<dbReference type="Proteomes" id="UP000242877">
    <property type="component" value="Unassembled WGS sequence"/>
</dbReference>
<keyword evidence="4" id="KW-0863">Zinc-finger</keyword>
<evidence type="ECO:0000256" key="5">
    <source>
        <dbReference type="SAM" id="MobiDB-lite"/>
    </source>
</evidence>
<dbReference type="FunFam" id="3.30.70.330:FF:000647">
    <property type="entry name" value="CCCH zinc finger and RRM domain protein"/>
    <property type="match status" value="1"/>
</dbReference>
<feature type="region of interest" description="Disordered" evidence="5">
    <location>
        <begin position="565"/>
        <end position="600"/>
    </location>
</feature>
<dbReference type="SUPFAM" id="SSF54928">
    <property type="entry name" value="RNA-binding domain, RBD"/>
    <property type="match status" value="1"/>
</dbReference>
<dbReference type="InterPro" id="IPR000504">
    <property type="entry name" value="RRM_dom"/>
</dbReference>
<dbReference type="GO" id="GO:0005634">
    <property type="term" value="C:nucleus"/>
    <property type="evidence" value="ECO:0007669"/>
    <property type="project" value="TreeGrafter"/>
</dbReference>
<protein>
    <submittedName>
        <fullName evidence="8">Splicing factor PWI</fullName>
    </submittedName>
</protein>
<feature type="compositionally biased region" description="Basic and acidic residues" evidence="5">
    <location>
        <begin position="745"/>
        <end position="759"/>
    </location>
</feature>
<feature type="compositionally biased region" description="Basic and acidic residues" evidence="5">
    <location>
        <begin position="466"/>
        <end position="504"/>
    </location>
</feature>
<dbReference type="GO" id="GO:0008270">
    <property type="term" value="F:zinc ion binding"/>
    <property type="evidence" value="ECO:0007669"/>
    <property type="project" value="UniProtKB-KW"/>
</dbReference>
<dbReference type="OrthoDB" id="443401at2759"/>
<dbReference type="InterPro" id="IPR012677">
    <property type="entry name" value="Nucleotide-bd_a/b_plait_sf"/>
</dbReference>
<feature type="zinc finger region" description="C3H1-type" evidence="4">
    <location>
        <begin position="276"/>
        <end position="303"/>
    </location>
</feature>
<dbReference type="Pfam" id="PF01480">
    <property type="entry name" value="PWI"/>
    <property type="match status" value="1"/>
</dbReference>
<dbReference type="Pfam" id="PF00076">
    <property type="entry name" value="RRM_1"/>
    <property type="match status" value="1"/>
</dbReference>
<dbReference type="CDD" id="cd12257">
    <property type="entry name" value="RRM1_RBM26_like"/>
    <property type="match status" value="1"/>
</dbReference>
<dbReference type="AlphaFoldDB" id="A0A168DHE8"/>
<feature type="region of interest" description="Disordered" evidence="5">
    <location>
        <begin position="520"/>
        <end position="545"/>
    </location>
</feature>
<feature type="region of interest" description="Disordered" evidence="5">
    <location>
        <begin position="448"/>
        <end position="504"/>
    </location>
</feature>